<keyword evidence="3" id="KW-1185">Reference proteome</keyword>
<comment type="caution">
    <text evidence="2">The sequence shown here is derived from an EMBL/GenBank/DDBJ whole genome shotgun (WGS) entry which is preliminary data.</text>
</comment>
<name>A0A7W6D392_9HYPH</name>
<protein>
    <recommendedName>
        <fullName evidence="4">Cyclase dehydrase</fullName>
    </recommendedName>
</protein>
<gene>
    <name evidence="2" type="ORF">GGR24_002170</name>
</gene>
<dbReference type="Proteomes" id="UP000528964">
    <property type="component" value="Unassembled WGS sequence"/>
</dbReference>
<dbReference type="AlphaFoldDB" id="A0A7W6D392"/>
<evidence type="ECO:0000313" key="2">
    <source>
        <dbReference type="EMBL" id="MBB3973500.1"/>
    </source>
</evidence>
<accession>A0A7W6D392</accession>
<evidence type="ECO:0008006" key="4">
    <source>
        <dbReference type="Google" id="ProtNLM"/>
    </source>
</evidence>
<dbReference type="EMBL" id="JACIDR010000003">
    <property type="protein sequence ID" value="MBB3973500.1"/>
    <property type="molecule type" value="Genomic_DNA"/>
</dbReference>
<feature type="transmembrane region" description="Helical" evidence="1">
    <location>
        <begin position="106"/>
        <end position="128"/>
    </location>
</feature>
<keyword evidence="1" id="KW-1133">Transmembrane helix</keyword>
<keyword evidence="1" id="KW-0812">Transmembrane</keyword>
<keyword evidence="1" id="KW-0472">Membrane</keyword>
<evidence type="ECO:0000256" key="1">
    <source>
        <dbReference type="SAM" id="Phobius"/>
    </source>
</evidence>
<evidence type="ECO:0000313" key="3">
    <source>
        <dbReference type="Proteomes" id="UP000528964"/>
    </source>
</evidence>
<sequence length="132" mass="13713">MQLPAVLVPTRPQAERLSTALGWLSLGLGAVELASPGALARSIGLPRSRTLLRGLGMREVAAGIGIFGTRSRLGRSLAVWARVAGDVMDFWALGPALSRRNPKRDAAMAAVAVVAAVTVIDVLCAVALSDDD</sequence>
<reference evidence="2 3" key="1">
    <citation type="submission" date="2020-08" db="EMBL/GenBank/DDBJ databases">
        <title>Genomic Encyclopedia of Type Strains, Phase IV (KMG-IV): sequencing the most valuable type-strain genomes for metagenomic binning, comparative biology and taxonomic classification.</title>
        <authorList>
            <person name="Goeker M."/>
        </authorList>
    </citation>
    <scope>NUCLEOTIDE SEQUENCE [LARGE SCALE GENOMIC DNA]</scope>
    <source>
        <strain evidence="2 3">DSM 25481</strain>
    </source>
</reference>
<dbReference type="RefSeq" id="WP_183395365.1">
    <property type="nucleotide sequence ID" value="NZ_JACIDR010000003.1"/>
</dbReference>
<organism evidence="2 3">
    <name type="scientific">Hansschlegelia beijingensis</name>
    <dbReference type="NCBI Taxonomy" id="1133344"/>
    <lineage>
        <taxon>Bacteria</taxon>
        <taxon>Pseudomonadati</taxon>
        <taxon>Pseudomonadota</taxon>
        <taxon>Alphaproteobacteria</taxon>
        <taxon>Hyphomicrobiales</taxon>
        <taxon>Methylopilaceae</taxon>
        <taxon>Hansschlegelia</taxon>
    </lineage>
</organism>
<proteinExistence type="predicted"/>